<accession>A0ABU5NB35</accession>
<sequence>MTKNYYDFNNAEPQFSMIPAGTIAPVIIQVSSGGYGDDGTLTRNNTTGSVGLKVSFVITYGKYRNCKISQLIGIEGTKKDQDGKDIWGNMGRSLIRGILESANNILHTDDSPKAQEARKFSSFKALDNLRCVVKIGIEEDKSGKHGDKNKVTAAITPDHTEYQTFMRFENPVIALAAEDIPLDVPF</sequence>
<organism evidence="1 2">
    <name type="scientific">Candidatus Megaera venefica</name>
    <dbReference type="NCBI Taxonomy" id="2055910"/>
    <lineage>
        <taxon>Bacteria</taxon>
        <taxon>Pseudomonadati</taxon>
        <taxon>Pseudomonadota</taxon>
        <taxon>Alphaproteobacteria</taxon>
        <taxon>Rickettsiales</taxon>
        <taxon>Rickettsiaceae</taxon>
        <taxon>Candidatus Megaera</taxon>
    </lineage>
</organism>
<proteinExistence type="predicted"/>
<keyword evidence="2" id="KW-1185">Reference proteome</keyword>
<comment type="caution">
    <text evidence="1">The sequence shown here is derived from an EMBL/GenBank/DDBJ whole genome shotgun (WGS) entry which is preliminary data.</text>
</comment>
<dbReference type="RefSeq" id="WP_322776291.1">
    <property type="nucleotide sequence ID" value="NZ_JARJFB010000014.1"/>
</dbReference>
<evidence type="ECO:0000313" key="2">
    <source>
        <dbReference type="Proteomes" id="UP001291687"/>
    </source>
</evidence>
<dbReference type="EMBL" id="JARJFB010000014">
    <property type="protein sequence ID" value="MEA0970389.1"/>
    <property type="molecule type" value="Genomic_DNA"/>
</dbReference>
<protein>
    <submittedName>
        <fullName evidence="1">Uncharacterized protein</fullName>
    </submittedName>
</protein>
<gene>
    <name evidence="1" type="ORF">Megvenef_00348</name>
</gene>
<evidence type="ECO:0000313" key="1">
    <source>
        <dbReference type="EMBL" id="MEA0970389.1"/>
    </source>
</evidence>
<name>A0ABU5NB35_9RICK</name>
<reference evidence="1 2" key="1">
    <citation type="submission" date="2023-03" db="EMBL/GenBank/DDBJ databases">
        <title>Host association and intracellularity evolved multiple times independently in the Rickettsiales.</title>
        <authorList>
            <person name="Castelli M."/>
            <person name="Nardi T."/>
            <person name="Gammuto L."/>
            <person name="Bellinzona G."/>
            <person name="Sabaneyeva E."/>
            <person name="Potekhin A."/>
            <person name="Serra V."/>
            <person name="Petroni G."/>
            <person name="Sassera D."/>
        </authorList>
    </citation>
    <scope>NUCLEOTIDE SEQUENCE [LARGE SCALE GENOMIC DNA]</scope>
    <source>
        <strain evidence="1 2">Sr 2-6</strain>
    </source>
</reference>
<dbReference type="Proteomes" id="UP001291687">
    <property type="component" value="Unassembled WGS sequence"/>
</dbReference>